<evidence type="ECO:0000313" key="2">
    <source>
        <dbReference type="EMBL" id="GFO04025.1"/>
    </source>
</evidence>
<dbReference type="AlphaFoldDB" id="A0AAV4A9I5"/>
<comment type="caution">
    <text evidence="2">The sequence shown here is derived from an EMBL/GenBank/DDBJ whole genome shotgun (WGS) entry which is preliminary data.</text>
</comment>
<reference evidence="2 3" key="1">
    <citation type="journal article" date="2021" name="Elife">
        <title>Chloroplast acquisition without the gene transfer in kleptoplastic sea slugs, Plakobranchus ocellatus.</title>
        <authorList>
            <person name="Maeda T."/>
            <person name="Takahashi S."/>
            <person name="Yoshida T."/>
            <person name="Shimamura S."/>
            <person name="Takaki Y."/>
            <person name="Nagai Y."/>
            <person name="Toyoda A."/>
            <person name="Suzuki Y."/>
            <person name="Arimoto A."/>
            <person name="Ishii H."/>
            <person name="Satoh N."/>
            <person name="Nishiyama T."/>
            <person name="Hasebe M."/>
            <person name="Maruyama T."/>
            <person name="Minagawa J."/>
            <person name="Obokata J."/>
            <person name="Shigenobu S."/>
        </authorList>
    </citation>
    <scope>NUCLEOTIDE SEQUENCE [LARGE SCALE GENOMIC DNA]</scope>
</reference>
<sequence>MSVPDKVPDDDDFTFFRANVWEIAFKRAARKITTTTTTTTTITTTTITTTSTTARASRFFCNIANCYSGNNKCYYRIDKNNIPGSSIRNTEFGQDSNDKTV</sequence>
<feature type="compositionally biased region" description="Polar residues" evidence="1">
    <location>
        <begin position="82"/>
        <end position="95"/>
    </location>
</feature>
<dbReference type="Proteomes" id="UP000735302">
    <property type="component" value="Unassembled WGS sequence"/>
</dbReference>
<name>A0AAV4A9I5_9GAST</name>
<protein>
    <submittedName>
        <fullName evidence="2">Uncharacterized protein</fullName>
    </submittedName>
</protein>
<evidence type="ECO:0000313" key="3">
    <source>
        <dbReference type="Proteomes" id="UP000735302"/>
    </source>
</evidence>
<proteinExistence type="predicted"/>
<accession>A0AAV4A9I5</accession>
<gene>
    <name evidence="2" type="ORF">PoB_003053000</name>
</gene>
<feature type="region of interest" description="Disordered" evidence="1">
    <location>
        <begin position="82"/>
        <end position="101"/>
    </location>
</feature>
<keyword evidence="3" id="KW-1185">Reference proteome</keyword>
<evidence type="ECO:0000256" key="1">
    <source>
        <dbReference type="SAM" id="MobiDB-lite"/>
    </source>
</evidence>
<organism evidence="2 3">
    <name type="scientific">Plakobranchus ocellatus</name>
    <dbReference type="NCBI Taxonomy" id="259542"/>
    <lineage>
        <taxon>Eukaryota</taxon>
        <taxon>Metazoa</taxon>
        <taxon>Spiralia</taxon>
        <taxon>Lophotrochozoa</taxon>
        <taxon>Mollusca</taxon>
        <taxon>Gastropoda</taxon>
        <taxon>Heterobranchia</taxon>
        <taxon>Euthyneura</taxon>
        <taxon>Panpulmonata</taxon>
        <taxon>Sacoglossa</taxon>
        <taxon>Placobranchoidea</taxon>
        <taxon>Plakobranchidae</taxon>
        <taxon>Plakobranchus</taxon>
    </lineage>
</organism>
<dbReference type="EMBL" id="BLXT01003735">
    <property type="protein sequence ID" value="GFO04025.1"/>
    <property type="molecule type" value="Genomic_DNA"/>
</dbReference>